<evidence type="ECO:0000313" key="6">
    <source>
        <dbReference type="Proteomes" id="UP000517916"/>
    </source>
</evidence>
<evidence type="ECO:0000313" key="5">
    <source>
        <dbReference type="EMBL" id="MBA8925759.1"/>
    </source>
</evidence>
<dbReference type="Proteomes" id="UP000517916">
    <property type="component" value="Unassembled WGS sequence"/>
</dbReference>
<protein>
    <submittedName>
        <fullName evidence="5">PAS domain S-box-containing protein/diguanylate cyclase (GGDEF)-like protein</fullName>
    </submittedName>
</protein>
<dbReference type="RefSeq" id="WP_182837447.1">
    <property type="nucleotide sequence ID" value="NZ_BAAABQ010000059.1"/>
</dbReference>
<evidence type="ECO:0000259" key="3">
    <source>
        <dbReference type="PROSITE" id="PS50883"/>
    </source>
</evidence>
<dbReference type="InterPro" id="IPR052155">
    <property type="entry name" value="Biofilm_reg_signaling"/>
</dbReference>
<dbReference type="Pfam" id="PF00563">
    <property type="entry name" value="EAL"/>
    <property type="match status" value="1"/>
</dbReference>
<keyword evidence="6" id="KW-1185">Reference proteome</keyword>
<feature type="domain" description="GGDEF" evidence="4">
    <location>
        <begin position="315"/>
        <end position="448"/>
    </location>
</feature>
<dbReference type="InterPro" id="IPR000160">
    <property type="entry name" value="GGDEF_dom"/>
</dbReference>
<dbReference type="CDD" id="cd00130">
    <property type="entry name" value="PAS"/>
    <property type="match status" value="1"/>
</dbReference>
<dbReference type="PROSITE" id="PS50113">
    <property type="entry name" value="PAC"/>
    <property type="match status" value="1"/>
</dbReference>
<dbReference type="SUPFAM" id="SSF55785">
    <property type="entry name" value="PYP-like sensor domain (PAS domain)"/>
    <property type="match status" value="1"/>
</dbReference>
<dbReference type="PROSITE" id="PS50112">
    <property type="entry name" value="PAS"/>
    <property type="match status" value="1"/>
</dbReference>
<feature type="domain" description="PAC" evidence="2">
    <location>
        <begin position="232"/>
        <end position="284"/>
    </location>
</feature>
<dbReference type="SUPFAM" id="SSF55073">
    <property type="entry name" value="Nucleotide cyclase"/>
    <property type="match status" value="1"/>
</dbReference>
<dbReference type="InterPro" id="IPR001610">
    <property type="entry name" value="PAC"/>
</dbReference>
<dbReference type="PROSITE" id="PS50887">
    <property type="entry name" value="GGDEF"/>
    <property type="match status" value="1"/>
</dbReference>
<dbReference type="InterPro" id="IPR001633">
    <property type="entry name" value="EAL_dom"/>
</dbReference>
<dbReference type="EMBL" id="JACJID010000002">
    <property type="protein sequence ID" value="MBA8925759.1"/>
    <property type="molecule type" value="Genomic_DNA"/>
</dbReference>
<dbReference type="InterPro" id="IPR013767">
    <property type="entry name" value="PAS_fold"/>
</dbReference>
<evidence type="ECO:0000259" key="2">
    <source>
        <dbReference type="PROSITE" id="PS50113"/>
    </source>
</evidence>
<dbReference type="SMART" id="SM00052">
    <property type="entry name" value="EAL"/>
    <property type="match status" value="1"/>
</dbReference>
<dbReference type="InterPro" id="IPR000700">
    <property type="entry name" value="PAS-assoc_C"/>
</dbReference>
<comment type="caution">
    <text evidence="5">The sequence shown here is derived from an EMBL/GenBank/DDBJ whole genome shotgun (WGS) entry which is preliminary data.</text>
</comment>
<gene>
    <name evidence="5" type="ORF">BC739_002958</name>
</gene>
<feature type="domain" description="EAL" evidence="3">
    <location>
        <begin position="457"/>
        <end position="716"/>
    </location>
</feature>
<dbReference type="Pfam" id="PF00989">
    <property type="entry name" value="PAS"/>
    <property type="match status" value="1"/>
</dbReference>
<dbReference type="InterPro" id="IPR035965">
    <property type="entry name" value="PAS-like_dom_sf"/>
</dbReference>
<dbReference type="PANTHER" id="PTHR44757:SF2">
    <property type="entry name" value="BIOFILM ARCHITECTURE MAINTENANCE PROTEIN MBAA"/>
    <property type="match status" value="1"/>
</dbReference>
<evidence type="ECO:0000259" key="4">
    <source>
        <dbReference type="PROSITE" id="PS50887"/>
    </source>
</evidence>
<dbReference type="Gene3D" id="3.20.20.450">
    <property type="entry name" value="EAL domain"/>
    <property type="match status" value="1"/>
</dbReference>
<proteinExistence type="predicted"/>
<dbReference type="SUPFAM" id="SSF141868">
    <property type="entry name" value="EAL domain-like"/>
    <property type="match status" value="1"/>
</dbReference>
<name>A0ABR6BFU8_9PSEU</name>
<dbReference type="InterPro" id="IPR035919">
    <property type="entry name" value="EAL_sf"/>
</dbReference>
<dbReference type="Gene3D" id="3.30.70.270">
    <property type="match status" value="1"/>
</dbReference>
<dbReference type="PANTHER" id="PTHR44757">
    <property type="entry name" value="DIGUANYLATE CYCLASE DGCP"/>
    <property type="match status" value="1"/>
</dbReference>
<dbReference type="Gene3D" id="3.30.450.20">
    <property type="entry name" value="PAS domain"/>
    <property type="match status" value="1"/>
</dbReference>
<sequence length="721" mass="77619">MADEQEPSARDHEQGGALDPGLAEFARLWTGAVITTSNVPLSRKELRGILTGFAEVLAESLRRADPEAVTEIGRGLVAAQLVGPHALDATLRVVGRSLPAAAGLPQCPETTNQVIDLLGALSAGYMDALREHIFGQQETMKKAVFRARDAAERALRASERRFRTLFSESVVGIAIGDIQGHIVSSNLALQEMLGYSADELRQRTAYDLMPAQDAEDMAKAYRKLINGTYTSLRSEQRMIRGDGEPIWVHIAVTLIRDENGLADYPVVMIEDITDLHLLQERWRHQTLHDPLTGLLNRALFLSKTETAIGGLAPGERVGLAVFGVDGFGVVNGALSDEVGNRVLKTIADRLRGTVDEDTGLLARINGDRFGMLVLRSSARGVVEVAERALKRISEPIAAEGRQLSLTASVGIVERPADRAEPTELLRDAEMALGWAKLEGKAQWALYEEDRGGPERRALELATQLPQALVDGQLSLEYEPLGKLSDRTLAGVEARLTWEHPELGVLGPEEFLAAAERTGQVGVLGRWVVREAAEQAAAWAEEFGERAPVVCIGLPNRQSCDQDLIRQLMSVVDQTGVRPELLQLEVDQSVVRDRDGEPLEALSVMVDNGFRVVVSGVGAGGSGPLALAGLPVHGIKLASGFVATLGDGDKPDPTAERAIGTAVSLAHLAELTVHAAGVDREQHAATLRELGVDVGQGQHFGPPALPFEVEPMITSGTVDPEW</sequence>
<organism evidence="5 6">
    <name type="scientific">Kutzneria viridogrisea</name>
    <dbReference type="NCBI Taxonomy" id="47990"/>
    <lineage>
        <taxon>Bacteria</taxon>
        <taxon>Bacillati</taxon>
        <taxon>Actinomycetota</taxon>
        <taxon>Actinomycetes</taxon>
        <taxon>Pseudonocardiales</taxon>
        <taxon>Pseudonocardiaceae</taxon>
        <taxon>Kutzneria</taxon>
    </lineage>
</organism>
<dbReference type="SMART" id="SM00267">
    <property type="entry name" value="GGDEF"/>
    <property type="match status" value="1"/>
</dbReference>
<dbReference type="SMART" id="SM00091">
    <property type="entry name" value="PAS"/>
    <property type="match status" value="1"/>
</dbReference>
<dbReference type="NCBIfam" id="TIGR00229">
    <property type="entry name" value="sensory_box"/>
    <property type="match status" value="1"/>
</dbReference>
<dbReference type="InterPro" id="IPR029787">
    <property type="entry name" value="Nucleotide_cyclase"/>
</dbReference>
<feature type="domain" description="PAS" evidence="1">
    <location>
        <begin position="158"/>
        <end position="228"/>
    </location>
</feature>
<accession>A0ABR6BFU8</accession>
<reference evidence="5 6" key="1">
    <citation type="submission" date="2020-08" db="EMBL/GenBank/DDBJ databases">
        <title>Genomic Encyclopedia of Archaeal and Bacterial Type Strains, Phase II (KMG-II): from individual species to whole genera.</title>
        <authorList>
            <person name="Goeker M."/>
        </authorList>
    </citation>
    <scope>NUCLEOTIDE SEQUENCE [LARGE SCALE GENOMIC DNA]</scope>
    <source>
        <strain evidence="5 6">DSM 43850</strain>
    </source>
</reference>
<dbReference type="InterPro" id="IPR000014">
    <property type="entry name" value="PAS"/>
</dbReference>
<evidence type="ECO:0000259" key="1">
    <source>
        <dbReference type="PROSITE" id="PS50112"/>
    </source>
</evidence>
<dbReference type="CDD" id="cd01949">
    <property type="entry name" value="GGDEF"/>
    <property type="match status" value="1"/>
</dbReference>
<dbReference type="Pfam" id="PF00990">
    <property type="entry name" value="GGDEF"/>
    <property type="match status" value="1"/>
</dbReference>
<dbReference type="SMART" id="SM00086">
    <property type="entry name" value="PAC"/>
    <property type="match status" value="1"/>
</dbReference>
<dbReference type="PROSITE" id="PS50883">
    <property type="entry name" value="EAL"/>
    <property type="match status" value="1"/>
</dbReference>
<dbReference type="NCBIfam" id="TIGR00254">
    <property type="entry name" value="GGDEF"/>
    <property type="match status" value="1"/>
</dbReference>
<dbReference type="CDD" id="cd01948">
    <property type="entry name" value="EAL"/>
    <property type="match status" value="1"/>
</dbReference>
<dbReference type="InterPro" id="IPR043128">
    <property type="entry name" value="Rev_trsase/Diguanyl_cyclase"/>
</dbReference>